<keyword evidence="2" id="KW-1185">Reference proteome</keyword>
<name>A0A9X4AZG1_9CLOT</name>
<gene>
    <name evidence="1" type="ORF">NE398_06505</name>
</gene>
<dbReference type="RefSeq" id="WP_142418438.1">
    <property type="nucleotide sequence ID" value="NZ_JAMRYU010000005.1"/>
</dbReference>
<protein>
    <submittedName>
        <fullName evidence="1">Uncharacterized protein</fullName>
    </submittedName>
</protein>
<accession>A0A9X4AZG1</accession>
<dbReference type="AlphaFoldDB" id="A0A9X4AZG1"/>
<sequence>MVYLANHIPLAIDIYSEFKAYYEITFFDALKSVPDFLSEPSIKVEFMKNLLIGYLLTFIGSASYIKKCYKDANFKIKAEEIEL</sequence>
<evidence type="ECO:0000313" key="2">
    <source>
        <dbReference type="Proteomes" id="UP001141183"/>
    </source>
</evidence>
<organism evidence="1 2">
    <name type="scientific">Clostridium tertium</name>
    <dbReference type="NCBI Taxonomy" id="1559"/>
    <lineage>
        <taxon>Bacteria</taxon>
        <taxon>Bacillati</taxon>
        <taxon>Bacillota</taxon>
        <taxon>Clostridia</taxon>
        <taxon>Eubacteriales</taxon>
        <taxon>Clostridiaceae</taxon>
        <taxon>Clostridium</taxon>
    </lineage>
</organism>
<comment type="caution">
    <text evidence="1">The sequence shown here is derived from an EMBL/GenBank/DDBJ whole genome shotgun (WGS) entry which is preliminary data.</text>
</comment>
<evidence type="ECO:0000313" key="1">
    <source>
        <dbReference type="EMBL" id="MDC4239814.1"/>
    </source>
</evidence>
<proteinExistence type="predicted"/>
<dbReference type="EMBL" id="JAMRYU010000005">
    <property type="protein sequence ID" value="MDC4239814.1"/>
    <property type="molecule type" value="Genomic_DNA"/>
</dbReference>
<reference evidence="1" key="1">
    <citation type="submission" date="2022-05" db="EMBL/GenBank/DDBJ databases">
        <title>Draft genome sequence of Clostridium tertium strain CP3 isolated from Peru.</title>
        <authorList>
            <person name="Hurtado R."/>
            <person name="Lima L."/>
            <person name="Sousa T."/>
            <person name="Jaiswal A.K."/>
            <person name="Tiwari S."/>
            <person name="Maturrano L."/>
            <person name="Brenig B."/>
            <person name="Azevedo V."/>
        </authorList>
    </citation>
    <scope>NUCLEOTIDE SEQUENCE</scope>
    <source>
        <strain evidence="1">CP3</strain>
    </source>
</reference>
<dbReference type="Proteomes" id="UP001141183">
    <property type="component" value="Unassembled WGS sequence"/>
</dbReference>